<dbReference type="CDD" id="cd17478">
    <property type="entry name" value="MFS_FsR"/>
    <property type="match status" value="1"/>
</dbReference>
<feature type="transmembrane region" description="Helical" evidence="4">
    <location>
        <begin position="362"/>
        <end position="379"/>
    </location>
</feature>
<dbReference type="Gene3D" id="1.20.1250.20">
    <property type="entry name" value="MFS general substrate transporter like domains"/>
    <property type="match status" value="2"/>
</dbReference>
<dbReference type="EMBL" id="JAQQAL010000021">
    <property type="protein sequence ID" value="MDC7226962.1"/>
    <property type="molecule type" value="Genomic_DNA"/>
</dbReference>
<dbReference type="GO" id="GO:0005886">
    <property type="term" value="C:plasma membrane"/>
    <property type="evidence" value="ECO:0007669"/>
    <property type="project" value="TreeGrafter"/>
</dbReference>
<evidence type="ECO:0000256" key="4">
    <source>
        <dbReference type="SAM" id="Phobius"/>
    </source>
</evidence>
<evidence type="ECO:0000313" key="7">
    <source>
        <dbReference type="Proteomes" id="UP001221217"/>
    </source>
</evidence>
<feature type="transmembrane region" description="Helical" evidence="4">
    <location>
        <begin position="273"/>
        <end position="292"/>
    </location>
</feature>
<keyword evidence="2 4" id="KW-1133">Transmembrane helix</keyword>
<feature type="transmembrane region" description="Helical" evidence="4">
    <location>
        <begin position="331"/>
        <end position="350"/>
    </location>
</feature>
<dbReference type="PROSITE" id="PS50850">
    <property type="entry name" value="MFS"/>
    <property type="match status" value="1"/>
</dbReference>
<feature type="transmembrane region" description="Helical" evidence="4">
    <location>
        <begin position="98"/>
        <end position="120"/>
    </location>
</feature>
<feature type="transmembrane region" description="Helical" evidence="4">
    <location>
        <begin position="40"/>
        <end position="66"/>
    </location>
</feature>
<evidence type="ECO:0000256" key="3">
    <source>
        <dbReference type="ARBA" id="ARBA00023136"/>
    </source>
</evidence>
<evidence type="ECO:0000259" key="5">
    <source>
        <dbReference type="PROSITE" id="PS50850"/>
    </source>
</evidence>
<keyword evidence="3 4" id="KW-0472">Membrane</keyword>
<dbReference type="Proteomes" id="UP001221217">
    <property type="component" value="Unassembled WGS sequence"/>
</dbReference>
<feature type="transmembrane region" description="Helical" evidence="4">
    <location>
        <begin position="298"/>
        <end position="319"/>
    </location>
</feature>
<dbReference type="AlphaFoldDB" id="A0AAJ1IFF4"/>
<comment type="caution">
    <text evidence="6">The sequence shown here is derived from an EMBL/GenBank/DDBJ whole genome shotgun (WGS) entry which is preliminary data.</text>
</comment>
<evidence type="ECO:0000313" key="6">
    <source>
        <dbReference type="EMBL" id="MDC7226962.1"/>
    </source>
</evidence>
<feature type="transmembrane region" description="Helical" evidence="4">
    <location>
        <begin position="205"/>
        <end position="229"/>
    </location>
</feature>
<sequence length="391" mass="42553">MNKRFKYKKVTAVSIGHLFNDIFAAFLSPVIPVLTEKLGITVSMAGFLDIIRNAPSILNPFIAFFVEKLRAKYIVIFMPAVTSISMSLLGIATNYAVLVILILTAGISSTLFHIPAPVMIKNYSGTKTGRGMSYYMLGGELSRTLGPLVITGAITLWGFEGTWRLVPFGIIASTILYFLLRGHSEPDYKPAAKEKLKRFPEIKQISPHLIFIGLFLIFFMGLKVLSTLYLTAFMVNRGQTLMAASLRLSILQLSGAAGTLLAGHLSDIIGKKATMLVSAVFSPLLLFAFQFAGPAGQFPILIGLGFVLFAPGPVYLAIIQDADADSPSFANGLYMTIQFAIRAGIVFLSGMAIDKIGFDRTYVIAIIAGLGTIPVVLFFPNRRVFKSIKND</sequence>
<proteinExistence type="predicted"/>
<feature type="transmembrane region" description="Helical" evidence="4">
    <location>
        <begin position="73"/>
        <end position="92"/>
    </location>
</feature>
<keyword evidence="1 4" id="KW-0812">Transmembrane</keyword>
<feature type="transmembrane region" description="Helical" evidence="4">
    <location>
        <begin position="241"/>
        <end position="261"/>
    </location>
</feature>
<feature type="domain" description="Major facilitator superfamily (MFS) profile" evidence="5">
    <location>
        <begin position="9"/>
        <end position="383"/>
    </location>
</feature>
<evidence type="ECO:0000256" key="2">
    <source>
        <dbReference type="ARBA" id="ARBA00022989"/>
    </source>
</evidence>
<dbReference type="GO" id="GO:0022857">
    <property type="term" value="F:transmembrane transporter activity"/>
    <property type="evidence" value="ECO:0007669"/>
    <property type="project" value="InterPro"/>
</dbReference>
<name>A0AAJ1IFF4_9SPIO</name>
<feature type="transmembrane region" description="Helical" evidence="4">
    <location>
        <begin position="141"/>
        <end position="159"/>
    </location>
</feature>
<dbReference type="PANTHER" id="PTHR43129:SF1">
    <property type="entry name" value="FOSMIDOMYCIN RESISTANCE PROTEIN"/>
    <property type="match status" value="1"/>
</dbReference>
<organism evidence="6 7">
    <name type="scientific">Candidatus Thalassospirochaeta sargassi</name>
    <dbReference type="NCBI Taxonomy" id="3119039"/>
    <lineage>
        <taxon>Bacteria</taxon>
        <taxon>Pseudomonadati</taxon>
        <taxon>Spirochaetota</taxon>
        <taxon>Spirochaetia</taxon>
        <taxon>Spirochaetales</taxon>
        <taxon>Spirochaetaceae</taxon>
        <taxon>Candidatus Thalassospirochaeta</taxon>
    </lineage>
</organism>
<feature type="transmembrane region" description="Helical" evidence="4">
    <location>
        <begin position="165"/>
        <end position="184"/>
    </location>
</feature>
<dbReference type="InterPro" id="IPR036259">
    <property type="entry name" value="MFS_trans_sf"/>
</dbReference>
<accession>A0AAJ1IFF4</accession>
<protein>
    <submittedName>
        <fullName evidence="6">MFS transporter</fullName>
    </submittedName>
</protein>
<dbReference type="InterPro" id="IPR011701">
    <property type="entry name" value="MFS"/>
</dbReference>
<dbReference type="PANTHER" id="PTHR43129">
    <property type="entry name" value="FOSMIDOMYCIN RESISTANCE PROTEIN"/>
    <property type="match status" value="1"/>
</dbReference>
<gene>
    <name evidence="6" type="ORF">PQJ61_09385</name>
</gene>
<dbReference type="InterPro" id="IPR020846">
    <property type="entry name" value="MFS_dom"/>
</dbReference>
<dbReference type="Pfam" id="PF07690">
    <property type="entry name" value="MFS_1"/>
    <property type="match status" value="1"/>
</dbReference>
<feature type="transmembrane region" description="Helical" evidence="4">
    <location>
        <begin position="12"/>
        <end position="34"/>
    </location>
</feature>
<evidence type="ECO:0000256" key="1">
    <source>
        <dbReference type="ARBA" id="ARBA00022692"/>
    </source>
</evidence>
<reference evidence="6 7" key="1">
    <citation type="submission" date="2022-12" db="EMBL/GenBank/DDBJ databases">
        <title>Metagenome assembled genome from gulf of manar.</title>
        <authorList>
            <person name="Kohli P."/>
            <person name="Pk S."/>
            <person name="Venkata Ramana C."/>
            <person name="Sasikala C."/>
        </authorList>
    </citation>
    <scope>NUCLEOTIDE SEQUENCE [LARGE SCALE GENOMIC DNA]</scope>
    <source>
        <strain evidence="6">JB008</strain>
    </source>
</reference>
<dbReference type="SUPFAM" id="SSF103473">
    <property type="entry name" value="MFS general substrate transporter"/>
    <property type="match status" value="1"/>
</dbReference>